<dbReference type="EMBL" id="CDHK01000011">
    <property type="protein sequence ID" value="CEJ61561.1"/>
    <property type="molecule type" value="Genomic_DNA"/>
</dbReference>
<protein>
    <submittedName>
        <fullName evidence="1">Uncharacterized protein</fullName>
    </submittedName>
</protein>
<evidence type="ECO:0000313" key="2">
    <source>
        <dbReference type="Proteomes" id="UP000042958"/>
    </source>
</evidence>
<evidence type="ECO:0000313" key="1">
    <source>
        <dbReference type="EMBL" id="CEJ61561.1"/>
    </source>
</evidence>
<accession>A0A0F7U007</accession>
<dbReference type="OrthoDB" id="4831122at2759"/>
<dbReference type="AlphaFoldDB" id="A0A0F7U007"/>
<gene>
    <name evidence="1" type="ORF">PMG11_10091</name>
</gene>
<reference evidence="2" key="1">
    <citation type="journal article" date="2015" name="Genome Announc.">
        <title>Draft genome sequence of the fungus Penicillium brasilianum MG11.</title>
        <authorList>
            <person name="Horn F."/>
            <person name="Linde J."/>
            <person name="Mattern D.J."/>
            <person name="Walther G."/>
            <person name="Guthke R."/>
            <person name="Brakhage A.A."/>
            <person name="Valiante V."/>
        </authorList>
    </citation>
    <scope>NUCLEOTIDE SEQUENCE [LARGE SCALE GENOMIC DNA]</scope>
    <source>
        <strain evidence="2">MG11</strain>
    </source>
</reference>
<proteinExistence type="predicted"/>
<dbReference type="Proteomes" id="UP000042958">
    <property type="component" value="Unassembled WGS sequence"/>
</dbReference>
<organism evidence="1 2">
    <name type="scientific">Penicillium brasilianum</name>
    <dbReference type="NCBI Taxonomy" id="104259"/>
    <lineage>
        <taxon>Eukaryota</taxon>
        <taxon>Fungi</taxon>
        <taxon>Dikarya</taxon>
        <taxon>Ascomycota</taxon>
        <taxon>Pezizomycotina</taxon>
        <taxon>Eurotiomycetes</taxon>
        <taxon>Eurotiomycetidae</taxon>
        <taxon>Eurotiales</taxon>
        <taxon>Aspergillaceae</taxon>
        <taxon>Penicillium</taxon>
    </lineage>
</organism>
<keyword evidence="2" id="KW-1185">Reference proteome</keyword>
<name>A0A0F7U007_PENBI</name>
<sequence length="119" mass="12926">MSPIVIGTGISIEVYVSSGYNVSNSINVSNGLDGTTAINGKENFANEPSGVMIAKPIKTRRFGRALTGCLGSQTQEEIFQAKSYEEGSYAGVRWNSGAITMYTKMKFPLSRWEKQGTFV</sequence>